<dbReference type="GO" id="GO:0004497">
    <property type="term" value="F:monooxygenase activity"/>
    <property type="evidence" value="ECO:0007669"/>
    <property type="project" value="UniProtKB-KW"/>
</dbReference>
<proteinExistence type="inferred from homology"/>
<comment type="similarity">
    <text evidence="1 7">Belongs to the cytochrome P450 family.</text>
</comment>
<evidence type="ECO:0000256" key="3">
    <source>
        <dbReference type="ARBA" id="ARBA00022723"/>
    </source>
</evidence>
<dbReference type="GO" id="GO:0020037">
    <property type="term" value="F:heme binding"/>
    <property type="evidence" value="ECO:0007669"/>
    <property type="project" value="InterPro"/>
</dbReference>
<dbReference type="GO" id="GO:0016705">
    <property type="term" value="F:oxidoreductase activity, acting on paired donors, with incorporation or reduction of molecular oxygen"/>
    <property type="evidence" value="ECO:0007669"/>
    <property type="project" value="InterPro"/>
</dbReference>
<protein>
    <submittedName>
        <fullName evidence="8">Cytochrome P450</fullName>
    </submittedName>
</protein>
<dbReference type="SUPFAM" id="SSF48264">
    <property type="entry name" value="Cytochrome P450"/>
    <property type="match status" value="1"/>
</dbReference>
<name>A0AAE8W6S7_9ACTN</name>
<dbReference type="EMBL" id="SPAZ01000101">
    <property type="protein sequence ID" value="TQE35837.1"/>
    <property type="molecule type" value="Genomic_DNA"/>
</dbReference>
<dbReference type="FunFam" id="1.10.630.10:FF:000018">
    <property type="entry name" value="Cytochrome P450 monooxygenase"/>
    <property type="match status" value="1"/>
</dbReference>
<dbReference type="Pfam" id="PF00067">
    <property type="entry name" value="p450"/>
    <property type="match status" value="1"/>
</dbReference>
<keyword evidence="5 7" id="KW-0408">Iron</keyword>
<sequence>MRPDTSTPPLFPLTRPAVQRCPFAPAPVPPTEHGRLPRVLCPSGIEAWLVTGYDDARDVLGDRESFSNRCGTGSYVLTHTAPDAPVQPGEFVRMDGLPHRRFRAVVTPELSPAAVEQLRPDVRQIIEEQVDALAEAGAPADLCEQFARPVAASVVSLAFGLPRELHNVVSDAVAAFDADATAEQMTAAQMPLFHYLYGVALDPGTASGTSVLSRITARVCGDAEPFTPEELVATAVILIVAGLEATATAISNAQLALFLNPRSAAVLRDDPGSVPGAVDELLRYTGVNAGLLRVAAKDTEIAGQPVREGEFVLVVPPAVGWDSSRFAEPDVLDLARRPNPHLAFGHGAHICPGQHLARLVLETVLSTLLDRMPTLRLAMPVDQVDFTTRATTRGPVALPVVWDAVRDRSAGHSA</sequence>
<dbReference type="PANTHER" id="PTHR46696:SF1">
    <property type="entry name" value="CYTOCHROME P450 YJIB-RELATED"/>
    <property type="match status" value="1"/>
</dbReference>
<evidence type="ECO:0000256" key="7">
    <source>
        <dbReference type="RuleBase" id="RU000461"/>
    </source>
</evidence>
<evidence type="ECO:0000256" key="4">
    <source>
        <dbReference type="ARBA" id="ARBA00023002"/>
    </source>
</evidence>
<evidence type="ECO:0000256" key="6">
    <source>
        <dbReference type="ARBA" id="ARBA00023033"/>
    </source>
</evidence>
<keyword evidence="2 7" id="KW-0349">Heme</keyword>
<dbReference type="Proteomes" id="UP000318720">
    <property type="component" value="Unassembled WGS sequence"/>
</dbReference>
<evidence type="ECO:0000256" key="2">
    <source>
        <dbReference type="ARBA" id="ARBA00022617"/>
    </source>
</evidence>
<reference evidence="8 9" key="1">
    <citation type="submission" date="2019-03" db="EMBL/GenBank/DDBJ databases">
        <title>Comparative genomic analyses of the sweetpotato soil rot pathogen, Streptomyces ipomoeae.</title>
        <authorList>
            <person name="Ruschel Soares N."/>
            <person name="Badger J.H."/>
            <person name="Huguet-Tapia J.C."/>
            <person name="Clark C.A."/>
            <person name="Pettis G.S."/>
        </authorList>
    </citation>
    <scope>NUCLEOTIDE SEQUENCE [LARGE SCALE GENOMIC DNA]</scope>
    <source>
        <strain evidence="8 9">88-35</strain>
    </source>
</reference>
<keyword evidence="6 7" id="KW-0503">Monooxygenase</keyword>
<evidence type="ECO:0000313" key="8">
    <source>
        <dbReference type="EMBL" id="TQE35837.1"/>
    </source>
</evidence>
<dbReference type="PANTHER" id="PTHR46696">
    <property type="entry name" value="P450, PUTATIVE (EUROFUNG)-RELATED"/>
    <property type="match status" value="1"/>
</dbReference>
<dbReference type="PROSITE" id="PS00086">
    <property type="entry name" value="CYTOCHROME_P450"/>
    <property type="match status" value="1"/>
</dbReference>
<dbReference type="Gene3D" id="1.10.630.10">
    <property type="entry name" value="Cytochrome P450"/>
    <property type="match status" value="1"/>
</dbReference>
<organism evidence="8 9">
    <name type="scientific">Streptomyces ipomoeae</name>
    <dbReference type="NCBI Taxonomy" id="103232"/>
    <lineage>
        <taxon>Bacteria</taxon>
        <taxon>Bacillati</taxon>
        <taxon>Actinomycetota</taxon>
        <taxon>Actinomycetes</taxon>
        <taxon>Kitasatosporales</taxon>
        <taxon>Streptomycetaceae</taxon>
        <taxon>Streptomyces</taxon>
    </lineage>
</organism>
<evidence type="ECO:0000256" key="1">
    <source>
        <dbReference type="ARBA" id="ARBA00010617"/>
    </source>
</evidence>
<dbReference type="InterPro" id="IPR036396">
    <property type="entry name" value="Cyt_P450_sf"/>
</dbReference>
<evidence type="ECO:0000256" key="5">
    <source>
        <dbReference type="ARBA" id="ARBA00023004"/>
    </source>
</evidence>
<dbReference type="PRINTS" id="PR00359">
    <property type="entry name" value="BP450"/>
</dbReference>
<dbReference type="GO" id="GO:0005506">
    <property type="term" value="F:iron ion binding"/>
    <property type="evidence" value="ECO:0007669"/>
    <property type="project" value="InterPro"/>
</dbReference>
<keyword evidence="4 7" id="KW-0560">Oxidoreductase</keyword>
<dbReference type="AlphaFoldDB" id="A0AAE8W6S7"/>
<keyword evidence="3 7" id="KW-0479">Metal-binding</keyword>
<dbReference type="InterPro" id="IPR002397">
    <property type="entry name" value="Cyt_P450_B"/>
</dbReference>
<gene>
    <name evidence="8" type="ORF">Sipo8835_12465</name>
</gene>
<accession>A0AAE8W6S7</accession>
<dbReference type="InterPro" id="IPR001128">
    <property type="entry name" value="Cyt_P450"/>
</dbReference>
<evidence type="ECO:0000313" key="9">
    <source>
        <dbReference type="Proteomes" id="UP000318720"/>
    </source>
</evidence>
<dbReference type="InterPro" id="IPR017972">
    <property type="entry name" value="Cyt_P450_CS"/>
</dbReference>
<comment type="caution">
    <text evidence="8">The sequence shown here is derived from an EMBL/GenBank/DDBJ whole genome shotgun (WGS) entry which is preliminary data.</text>
</comment>